<protein>
    <submittedName>
        <fullName evidence="5">GntR family transcriptional regulator</fullName>
    </submittedName>
</protein>
<dbReference type="Pfam" id="PF00392">
    <property type="entry name" value="GntR"/>
    <property type="match status" value="1"/>
</dbReference>
<gene>
    <name evidence="5" type="ORF">CO662_06060</name>
</gene>
<comment type="caution">
    <text evidence="5">The sequence shown here is derived from an EMBL/GenBank/DDBJ whole genome shotgun (WGS) entry which is preliminary data.</text>
</comment>
<dbReference type="SUPFAM" id="SSF46785">
    <property type="entry name" value="Winged helix' DNA-binding domain"/>
    <property type="match status" value="1"/>
</dbReference>
<dbReference type="PANTHER" id="PTHR43537">
    <property type="entry name" value="TRANSCRIPTIONAL REGULATOR, GNTR FAMILY"/>
    <property type="match status" value="1"/>
</dbReference>
<evidence type="ECO:0000256" key="1">
    <source>
        <dbReference type="ARBA" id="ARBA00023015"/>
    </source>
</evidence>
<dbReference type="Pfam" id="PF07729">
    <property type="entry name" value="FCD"/>
    <property type="match status" value="1"/>
</dbReference>
<dbReference type="InterPro" id="IPR036388">
    <property type="entry name" value="WH-like_DNA-bd_sf"/>
</dbReference>
<dbReference type="Gene3D" id="1.20.120.530">
    <property type="entry name" value="GntR ligand-binding domain-like"/>
    <property type="match status" value="1"/>
</dbReference>
<evidence type="ECO:0000259" key="4">
    <source>
        <dbReference type="PROSITE" id="PS50949"/>
    </source>
</evidence>
<dbReference type="EMBL" id="NWSL01000002">
    <property type="protein sequence ID" value="PDS53077.1"/>
    <property type="molecule type" value="Genomic_DNA"/>
</dbReference>
<name>A0ABX4JE56_9HYPH</name>
<proteinExistence type="predicted"/>
<accession>A0ABX4JE56</accession>
<keyword evidence="1" id="KW-0805">Transcription regulation</keyword>
<dbReference type="SUPFAM" id="SSF48008">
    <property type="entry name" value="GntR ligand-binding domain-like"/>
    <property type="match status" value="1"/>
</dbReference>
<organism evidence="5 6">
    <name type="scientific">Rhizobium anhuiense</name>
    <dbReference type="NCBI Taxonomy" id="1184720"/>
    <lineage>
        <taxon>Bacteria</taxon>
        <taxon>Pseudomonadati</taxon>
        <taxon>Pseudomonadota</taxon>
        <taxon>Alphaproteobacteria</taxon>
        <taxon>Hyphomicrobiales</taxon>
        <taxon>Rhizobiaceae</taxon>
        <taxon>Rhizobium/Agrobacterium group</taxon>
        <taxon>Rhizobium</taxon>
    </lineage>
</organism>
<sequence>MADVVMDQQQAASDTRDVTDLVLQDILAGVLLPGTWLKQIDLERRYNCTRPEVRRALDRLAQKRLVEHVPNRGYHVYEPDGRRAREVSEIRIILETAIAGTIVQNASPEDIDTLRTLAEHFDQMVLNGTMLELYEANLAFHRHLLVLGGNLELVDLITEIRQRTSSAPVSQWRTRARIEQSGRQHHMMIDAIAAGEAERLQELVRQHILQN</sequence>
<dbReference type="InterPro" id="IPR000524">
    <property type="entry name" value="Tscrpt_reg_HTH_GntR"/>
</dbReference>
<dbReference type="InterPro" id="IPR036390">
    <property type="entry name" value="WH_DNA-bd_sf"/>
</dbReference>
<evidence type="ECO:0000313" key="6">
    <source>
        <dbReference type="Proteomes" id="UP000219972"/>
    </source>
</evidence>
<reference evidence="5 6" key="1">
    <citation type="submission" date="2017-09" db="EMBL/GenBank/DDBJ databases">
        <title>Comparative genomics of rhizobia isolated from Phaseolus vulgaris in China.</title>
        <authorList>
            <person name="Tong W."/>
        </authorList>
    </citation>
    <scope>NUCLEOTIDE SEQUENCE [LARGE SCALE GENOMIC DNA]</scope>
    <source>
        <strain evidence="5 6">Y27</strain>
    </source>
</reference>
<evidence type="ECO:0000313" key="5">
    <source>
        <dbReference type="EMBL" id="PDS53077.1"/>
    </source>
</evidence>
<dbReference type="Gene3D" id="1.10.10.10">
    <property type="entry name" value="Winged helix-like DNA-binding domain superfamily/Winged helix DNA-binding domain"/>
    <property type="match status" value="1"/>
</dbReference>
<dbReference type="Proteomes" id="UP000219972">
    <property type="component" value="Unassembled WGS sequence"/>
</dbReference>
<dbReference type="SMART" id="SM00345">
    <property type="entry name" value="HTH_GNTR"/>
    <property type="match status" value="1"/>
</dbReference>
<dbReference type="InterPro" id="IPR011711">
    <property type="entry name" value="GntR_C"/>
</dbReference>
<dbReference type="PROSITE" id="PS50949">
    <property type="entry name" value="HTH_GNTR"/>
    <property type="match status" value="1"/>
</dbReference>
<feature type="domain" description="HTH gntR-type" evidence="4">
    <location>
        <begin position="12"/>
        <end position="79"/>
    </location>
</feature>
<keyword evidence="2" id="KW-0238">DNA-binding</keyword>
<dbReference type="SMART" id="SM00895">
    <property type="entry name" value="FCD"/>
    <property type="match status" value="1"/>
</dbReference>
<dbReference type="InterPro" id="IPR008920">
    <property type="entry name" value="TF_FadR/GntR_C"/>
</dbReference>
<evidence type="ECO:0000256" key="3">
    <source>
        <dbReference type="ARBA" id="ARBA00023163"/>
    </source>
</evidence>
<keyword evidence="3" id="KW-0804">Transcription</keyword>
<keyword evidence="6" id="KW-1185">Reference proteome</keyword>
<evidence type="ECO:0000256" key="2">
    <source>
        <dbReference type="ARBA" id="ARBA00023125"/>
    </source>
</evidence>
<dbReference type="PANTHER" id="PTHR43537:SF5">
    <property type="entry name" value="UXU OPERON TRANSCRIPTIONAL REGULATOR"/>
    <property type="match status" value="1"/>
</dbReference>
<dbReference type="RefSeq" id="WP_028757248.1">
    <property type="nucleotide sequence ID" value="NZ_NWSJ01000001.1"/>
</dbReference>